<evidence type="ECO:0000256" key="3">
    <source>
        <dbReference type="ARBA" id="ARBA00022617"/>
    </source>
</evidence>
<dbReference type="PANTHER" id="PTHR33751">
    <property type="entry name" value="CBB3-TYPE CYTOCHROME C OXIDASE SUBUNIT FIXP"/>
    <property type="match status" value="1"/>
</dbReference>
<organism evidence="11 12">
    <name type="scientific">Pseudomonas lutea</name>
    <dbReference type="NCBI Taxonomy" id="243924"/>
    <lineage>
        <taxon>Bacteria</taxon>
        <taxon>Pseudomonadati</taxon>
        <taxon>Pseudomonadota</taxon>
        <taxon>Gammaproteobacteria</taxon>
        <taxon>Pseudomonadales</taxon>
        <taxon>Pseudomonadaceae</taxon>
        <taxon>Pseudomonas</taxon>
    </lineage>
</organism>
<keyword evidence="3 8" id="KW-0349">Heme</keyword>
<dbReference type="PANTHER" id="PTHR33751:SF9">
    <property type="entry name" value="CYTOCHROME C4"/>
    <property type="match status" value="1"/>
</dbReference>
<evidence type="ECO:0000256" key="2">
    <source>
        <dbReference type="ARBA" id="ARBA00022448"/>
    </source>
</evidence>
<keyword evidence="6" id="KW-0249">Electron transport</keyword>
<evidence type="ECO:0000259" key="10">
    <source>
        <dbReference type="PROSITE" id="PS51007"/>
    </source>
</evidence>
<dbReference type="Proteomes" id="UP000625247">
    <property type="component" value="Unassembled WGS sequence"/>
</dbReference>
<dbReference type="SUPFAM" id="SSF46626">
    <property type="entry name" value="Cytochrome c"/>
    <property type="match status" value="2"/>
</dbReference>
<keyword evidence="4 8" id="KW-0479">Metal-binding</keyword>
<feature type="domain" description="Cytochrome c" evidence="10">
    <location>
        <begin position="113"/>
        <end position="205"/>
    </location>
</feature>
<evidence type="ECO:0000256" key="1">
    <source>
        <dbReference type="ARBA" id="ARBA00004418"/>
    </source>
</evidence>
<keyword evidence="5" id="KW-0574">Periplasm</keyword>
<dbReference type="Gene3D" id="1.10.760.10">
    <property type="entry name" value="Cytochrome c-like domain"/>
    <property type="match status" value="2"/>
</dbReference>
<evidence type="ECO:0000256" key="6">
    <source>
        <dbReference type="ARBA" id="ARBA00022982"/>
    </source>
</evidence>
<dbReference type="InterPro" id="IPR009056">
    <property type="entry name" value="Cyt_c-like_dom"/>
</dbReference>
<dbReference type="EMBL" id="JACYNP010000004">
    <property type="protein sequence ID" value="MBD8121869.1"/>
    <property type="molecule type" value="Genomic_DNA"/>
</dbReference>
<feature type="domain" description="Cytochrome c" evidence="10">
    <location>
        <begin position="16"/>
        <end position="104"/>
    </location>
</feature>
<feature type="signal peptide" evidence="9">
    <location>
        <begin position="1"/>
        <end position="20"/>
    </location>
</feature>
<keyword evidence="9" id="KW-0732">Signal</keyword>
<accession>A0ABR9A7J8</accession>
<evidence type="ECO:0000256" key="8">
    <source>
        <dbReference type="PROSITE-ProRule" id="PRU00433"/>
    </source>
</evidence>
<evidence type="ECO:0000256" key="9">
    <source>
        <dbReference type="SAM" id="SignalP"/>
    </source>
</evidence>
<protein>
    <submittedName>
        <fullName evidence="11">Cytochrome c4</fullName>
    </submittedName>
</protein>
<evidence type="ECO:0000256" key="7">
    <source>
        <dbReference type="ARBA" id="ARBA00023004"/>
    </source>
</evidence>
<dbReference type="PIRSF" id="PIRSF000005">
    <property type="entry name" value="Cytochrome_c4"/>
    <property type="match status" value="1"/>
</dbReference>
<name>A0ABR9A7J8_9PSED</name>
<gene>
    <name evidence="11" type="ORF">IFT62_11650</name>
</gene>
<dbReference type="InterPro" id="IPR024167">
    <property type="entry name" value="Cytochrome_c4-like"/>
</dbReference>
<dbReference type="PROSITE" id="PS51007">
    <property type="entry name" value="CYTC"/>
    <property type="match status" value="2"/>
</dbReference>
<evidence type="ECO:0000313" key="12">
    <source>
        <dbReference type="Proteomes" id="UP000625247"/>
    </source>
</evidence>
<dbReference type="InterPro" id="IPR036909">
    <property type="entry name" value="Cyt_c-like_dom_sf"/>
</dbReference>
<evidence type="ECO:0000256" key="5">
    <source>
        <dbReference type="ARBA" id="ARBA00022764"/>
    </source>
</evidence>
<keyword evidence="2" id="KW-0813">Transport</keyword>
<keyword evidence="7 8" id="KW-0408">Iron</keyword>
<dbReference type="InterPro" id="IPR050597">
    <property type="entry name" value="Cytochrome_c_Oxidase_Subunit"/>
</dbReference>
<proteinExistence type="predicted"/>
<comment type="subcellular location">
    <subcellularLocation>
        <location evidence="1">Periplasm</location>
    </subcellularLocation>
</comment>
<keyword evidence="12" id="KW-1185">Reference proteome</keyword>
<evidence type="ECO:0000256" key="4">
    <source>
        <dbReference type="ARBA" id="ARBA00022723"/>
    </source>
</evidence>
<evidence type="ECO:0000313" key="11">
    <source>
        <dbReference type="EMBL" id="MBD8121869.1"/>
    </source>
</evidence>
<reference evidence="11 12" key="1">
    <citation type="journal article" date="2020" name="FEMS Microbiol. Ecol.">
        <title>Temporal dynamics of bacterial communities during seed development and maturation.</title>
        <authorList>
            <person name="Chesneau G."/>
            <person name="Torres-Cortes G."/>
            <person name="Briand M."/>
            <person name="Darrasse A."/>
            <person name="Preveaux A."/>
            <person name="Marais C."/>
            <person name="Jacques M.A."/>
            <person name="Shade A."/>
            <person name="Barret M."/>
        </authorList>
    </citation>
    <scope>NUCLEOTIDE SEQUENCE [LARGE SCALE GENOMIC DNA]</scope>
    <source>
        <strain evidence="11 12">CFBP13723</strain>
    </source>
</reference>
<comment type="caution">
    <text evidence="11">The sequence shown here is derived from an EMBL/GenBank/DDBJ whole genome shotgun (WGS) entry which is preliminary data.</text>
</comment>
<feature type="chain" id="PRO_5045321802" evidence="9">
    <location>
        <begin position="21"/>
        <end position="205"/>
    </location>
</feature>
<sequence length="205" mass="21432">MNLPLSSLLLILCMSGFVQAGESATADPVAGQSKTVVCGACHGPDGNSLVPVFPNLAGQGERYLLKQLHEIRDGKRVVPEMTGLLVSLTERDLADIAAYYAGQKAKPVEADPDLAAQGEALFRGGKLEQGTPACIGCHSPNGAGIPGAGFPQLSGQHSAYIKKQLTAFRDGERTNDGETQVMRTIASKLSNGDIEALAAFIQGLE</sequence>
<dbReference type="Pfam" id="PF00034">
    <property type="entry name" value="Cytochrom_C"/>
    <property type="match status" value="2"/>
</dbReference>
<dbReference type="RefSeq" id="WP_191944260.1">
    <property type="nucleotide sequence ID" value="NZ_JACYNP010000004.1"/>
</dbReference>